<evidence type="ECO:0000313" key="2">
    <source>
        <dbReference type="Proteomes" id="UP000184292"/>
    </source>
</evidence>
<dbReference type="EMBL" id="FQYO01000004">
    <property type="protein sequence ID" value="SHJ01962.1"/>
    <property type="molecule type" value="Genomic_DNA"/>
</dbReference>
<dbReference type="RefSeq" id="WP_073331087.1">
    <property type="nucleotide sequence ID" value="NZ_FQYO01000004.1"/>
</dbReference>
<protein>
    <submittedName>
        <fullName evidence="1">Uncharacterized protein</fullName>
    </submittedName>
</protein>
<accession>A0A1M6FWA4</accession>
<dbReference type="Proteomes" id="UP000184292">
    <property type="component" value="Unassembled WGS sequence"/>
</dbReference>
<dbReference type="OrthoDB" id="7550695at2"/>
<gene>
    <name evidence="1" type="ORF">SAMN05444417_2537</name>
</gene>
<dbReference type="AlphaFoldDB" id="A0A1M6FWA4"/>
<keyword evidence="2" id="KW-1185">Reference proteome</keyword>
<sequence length="352" mass="38201">MRRLGRWLRRLLAALVAVAALLLVPVAWVELACRGTPVEGGAAPLIADPAWQRPESRTLMTYPEWSIVHAYQDYARVIGTGDPHEFGFLQAIRSFWNPLCPLKRAAMELGPVPLDSKLTIYTIGVSFTAEMLLKAAYEESLGRAAAWLRGPGRAAMDELTGAQAALYADFLRQVPWYRYDFAADRAELLAAGGSGLRDRERRVAIGTEYAAKAAYARLIAQGVAGIGPDALRMRSVLRGIGADALAGIEGVEVIGPVPPSGLLVETPRYRAFTELLLRLARTEADLVEIAGNDVILLSALSDRPAVAGALRSVPLQGASEWRHLFLVPVPALLDTLRAMPAGGLRLEHVYDY</sequence>
<reference evidence="1 2" key="1">
    <citation type="submission" date="2016-11" db="EMBL/GenBank/DDBJ databases">
        <authorList>
            <person name="Jaros S."/>
            <person name="Januszkiewicz K."/>
            <person name="Wedrychowicz H."/>
        </authorList>
    </citation>
    <scope>NUCLEOTIDE SEQUENCE [LARGE SCALE GENOMIC DNA]</scope>
    <source>
        <strain evidence="1 2">DSM 100565</strain>
    </source>
</reference>
<name>A0A1M6FWA4_9RHOB</name>
<evidence type="ECO:0000313" key="1">
    <source>
        <dbReference type="EMBL" id="SHJ01962.1"/>
    </source>
</evidence>
<proteinExistence type="predicted"/>
<dbReference type="STRING" id="1447782.SAMN05444417_2537"/>
<organism evidence="1 2">
    <name type="scientific">Wenxinia saemankumensis</name>
    <dbReference type="NCBI Taxonomy" id="1447782"/>
    <lineage>
        <taxon>Bacteria</taxon>
        <taxon>Pseudomonadati</taxon>
        <taxon>Pseudomonadota</taxon>
        <taxon>Alphaproteobacteria</taxon>
        <taxon>Rhodobacterales</taxon>
        <taxon>Roseobacteraceae</taxon>
        <taxon>Wenxinia</taxon>
    </lineage>
</organism>